<dbReference type="SUPFAM" id="SSF46955">
    <property type="entry name" value="Putative DNA-binding domain"/>
    <property type="match status" value="1"/>
</dbReference>
<dbReference type="InterPro" id="IPR047057">
    <property type="entry name" value="MerR_fam"/>
</dbReference>
<dbReference type="InterPro" id="IPR003759">
    <property type="entry name" value="Cbl-bd_cap"/>
</dbReference>
<dbReference type="CDD" id="cd02065">
    <property type="entry name" value="B12-binding_like"/>
    <property type="match status" value="1"/>
</dbReference>
<dbReference type="GO" id="GO:0003677">
    <property type="term" value="F:DNA binding"/>
    <property type="evidence" value="ECO:0007669"/>
    <property type="project" value="UniProtKB-KW"/>
</dbReference>
<accession>A0A1M6K8W3</accession>
<evidence type="ECO:0000313" key="7">
    <source>
        <dbReference type="Proteomes" id="UP000184474"/>
    </source>
</evidence>
<reference evidence="7" key="1">
    <citation type="submission" date="2016-11" db="EMBL/GenBank/DDBJ databases">
        <authorList>
            <person name="Varghese N."/>
            <person name="Submissions S."/>
        </authorList>
    </citation>
    <scope>NUCLEOTIDE SEQUENCE [LARGE SCALE GENOMIC DNA]</scope>
    <source>
        <strain evidence="7">DSM 26134</strain>
    </source>
</reference>
<dbReference type="SMART" id="SM00422">
    <property type="entry name" value="HTH_MERR"/>
    <property type="match status" value="1"/>
</dbReference>
<dbReference type="Gene3D" id="1.10.1240.10">
    <property type="entry name" value="Methionine synthase domain"/>
    <property type="match status" value="1"/>
</dbReference>
<evidence type="ECO:0000256" key="2">
    <source>
        <dbReference type="ARBA" id="ARBA00023015"/>
    </source>
</evidence>
<dbReference type="Pfam" id="PF13411">
    <property type="entry name" value="MerR_1"/>
    <property type="match status" value="1"/>
</dbReference>
<dbReference type="AlphaFoldDB" id="A0A1M6K8W3"/>
<evidence type="ECO:0000259" key="5">
    <source>
        <dbReference type="PROSITE" id="PS50937"/>
    </source>
</evidence>
<feature type="domain" description="HTH merR-type" evidence="5">
    <location>
        <begin position="3"/>
        <end position="72"/>
    </location>
</feature>
<keyword evidence="1" id="KW-0678">Repressor</keyword>
<dbReference type="CDD" id="cd01104">
    <property type="entry name" value="HTH_MlrA-CarA"/>
    <property type="match status" value="1"/>
</dbReference>
<dbReference type="PANTHER" id="PTHR30204:SF69">
    <property type="entry name" value="MERR-FAMILY TRANSCRIPTIONAL REGULATOR"/>
    <property type="match status" value="1"/>
</dbReference>
<dbReference type="InterPro" id="IPR009061">
    <property type="entry name" value="DNA-bd_dom_put_sf"/>
</dbReference>
<dbReference type="RefSeq" id="WP_073119093.1">
    <property type="nucleotide sequence ID" value="NZ_FRAA01000001.1"/>
</dbReference>
<keyword evidence="7" id="KW-1185">Reference proteome</keyword>
<gene>
    <name evidence="6" type="ORF">SAMN04488028_101484</name>
</gene>
<dbReference type="Gene3D" id="3.40.50.280">
    <property type="entry name" value="Cobalamin-binding domain"/>
    <property type="match status" value="1"/>
</dbReference>
<dbReference type="PROSITE" id="PS50937">
    <property type="entry name" value="HTH_MERR_2"/>
    <property type="match status" value="1"/>
</dbReference>
<dbReference type="EMBL" id="FRAA01000001">
    <property type="protein sequence ID" value="SHJ55389.1"/>
    <property type="molecule type" value="Genomic_DNA"/>
</dbReference>
<name>A0A1M6K8W3_REIAG</name>
<dbReference type="Proteomes" id="UP000184474">
    <property type="component" value="Unassembled WGS sequence"/>
</dbReference>
<dbReference type="InterPro" id="IPR036594">
    <property type="entry name" value="Meth_synthase_dom"/>
</dbReference>
<protein>
    <submittedName>
        <fullName evidence="6">Transcriptional regulator, MerR family</fullName>
    </submittedName>
</protein>
<dbReference type="Pfam" id="PF02607">
    <property type="entry name" value="B12-binding_2"/>
    <property type="match status" value="1"/>
</dbReference>
<dbReference type="PANTHER" id="PTHR30204">
    <property type="entry name" value="REDOX-CYCLING DRUG-SENSING TRANSCRIPTIONAL ACTIVATOR SOXR"/>
    <property type="match status" value="1"/>
</dbReference>
<dbReference type="STRING" id="156994.SAMN04488028_101484"/>
<keyword evidence="2" id="KW-0805">Transcription regulation</keyword>
<organism evidence="6 7">
    <name type="scientific">Reichenbachiella agariperforans</name>
    <dbReference type="NCBI Taxonomy" id="156994"/>
    <lineage>
        <taxon>Bacteria</taxon>
        <taxon>Pseudomonadati</taxon>
        <taxon>Bacteroidota</taxon>
        <taxon>Cytophagia</taxon>
        <taxon>Cytophagales</taxon>
        <taxon>Reichenbachiellaceae</taxon>
        <taxon>Reichenbachiella</taxon>
    </lineage>
</organism>
<evidence type="ECO:0000256" key="3">
    <source>
        <dbReference type="ARBA" id="ARBA00023125"/>
    </source>
</evidence>
<evidence type="ECO:0000313" key="6">
    <source>
        <dbReference type="EMBL" id="SHJ55389.1"/>
    </source>
</evidence>
<evidence type="ECO:0000256" key="4">
    <source>
        <dbReference type="ARBA" id="ARBA00023163"/>
    </source>
</evidence>
<dbReference type="InterPro" id="IPR000551">
    <property type="entry name" value="MerR-type_HTH_dom"/>
</dbReference>
<dbReference type="GO" id="GO:0003700">
    <property type="term" value="F:DNA-binding transcription factor activity"/>
    <property type="evidence" value="ECO:0007669"/>
    <property type="project" value="InterPro"/>
</dbReference>
<proteinExistence type="predicted"/>
<evidence type="ECO:0000256" key="1">
    <source>
        <dbReference type="ARBA" id="ARBA00022491"/>
    </source>
</evidence>
<keyword evidence="4" id="KW-0804">Transcription</keyword>
<dbReference type="Gene3D" id="1.10.1660.10">
    <property type="match status" value="1"/>
</dbReference>
<sequence>MGKYSIKELERLSGIKAHTIRIWEKRYQLIVPSRSKTNIRSYSDGQLKKLLNVSSLINLGYKISKISEMSDADVLGILEENEKKSDVRSSQELTMYRLIEPSISFDEVALDKQIQQIIAQTNLQDAFSEFFFPLLNRIGFLWRANKVSPAHEHFLSNKLMGLLHSAMPASQSVTSSENYLLFLPEWEEHEILLLFCNYVLRTNGIATVYLGRRVPIANLNETIADIKPSKLITIITTPNYEKDIKKYLKAISHLENSPQVIAGGSQNYSQVLKDFSTMSWVNSTQELLSHIY</sequence>
<keyword evidence="3" id="KW-0238">DNA-binding</keyword>